<evidence type="ECO:0000256" key="1">
    <source>
        <dbReference type="ARBA" id="ARBA00010879"/>
    </source>
</evidence>
<dbReference type="AlphaFoldDB" id="A0A8C3BFB2"/>
<dbReference type="Gene3D" id="3.10.10.10">
    <property type="entry name" value="HIV Type 1 Reverse Transcriptase, subunit A, domain 1"/>
    <property type="match status" value="1"/>
</dbReference>
<dbReference type="EC" id="3.1.26.4" evidence="2"/>
<dbReference type="GO" id="GO:0003676">
    <property type="term" value="F:nucleic acid binding"/>
    <property type="evidence" value="ECO:0007669"/>
    <property type="project" value="InterPro"/>
</dbReference>
<proteinExistence type="inferred from homology"/>
<dbReference type="PANTHER" id="PTHR33064:SF29">
    <property type="entry name" value="PEPTIDASE A2 DOMAIN-CONTAINING PROTEIN-RELATED"/>
    <property type="match status" value="1"/>
</dbReference>
<dbReference type="InterPro" id="IPR041577">
    <property type="entry name" value="RT_RNaseH_2"/>
</dbReference>
<dbReference type="InterPro" id="IPR043128">
    <property type="entry name" value="Rev_trsase/Diguanyl_cyclase"/>
</dbReference>
<dbReference type="PANTHER" id="PTHR33064">
    <property type="entry name" value="POL PROTEIN"/>
    <property type="match status" value="1"/>
</dbReference>
<dbReference type="PROSITE" id="PS50878">
    <property type="entry name" value="RT_POL"/>
    <property type="match status" value="1"/>
</dbReference>
<evidence type="ECO:0000313" key="4">
    <source>
        <dbReference type="Ensembl" id="ENSCMMP00000005451.1"/>
    </source>
</evidence>
<dbReference type="Ensembl" id="ENSCMMT00000006040.1">
    <property type="protein sequence ID" value="ENSCMMP00000005451.1"/>
    <property type="gene ID" value="ENSCMMG00000003439.1"/>
</dbReference>
<organism evidence="4 5">
    <name type="scientific">Cairina moschata</name>
    <name type="common">Muscovy duck</name>
    <dbReference type="NCBI Taxonomy" id="8855"/>
    <lineage>
        <taxon>Eukaryota</taxon>
        <taxon>Metazoa</taxon>
        <taxon>Chordata</taxon>
        <taxon>Craniata</taxon>
        <taxon>Vertebrata</taxon>
        <taxon>Euteleostomi</taxon>
        <taxon>Archelosauria</taxon>
        <taxon>Archosauria</taxon>
        <taxon>Dinosauria</taxon>
        <taxon>Saurischia</taxon>
        <taxon>Theropoda</taxon>
        <taxon>Coelurosauria</taxon>
        <taxon>Aves</taxon>
        <taxon>Neognathae</taxon>
        <taxon>Galloanserae</taxon>
        <taxon>Anseriformes</taxon>
        <taxon>Anatidae</taxon>
        <taxon>Anatinae</taxon>
        <taxon>Cairina</taxon>
    </lineage>
</organism>
<feature type="domain" description="Reverse transcriptase" evidence="3">
    <location>
        <begin position="69"/>
        <end position="255"/>
    </location>
</feature>
<accession>A0A8C3BFB2</accession>
<dbReference type="Pfam" id="PF17919">
    <property type="entry name" value="RT_RNaseH_2"/>
    <property type="match status" value="1"/>
</dbReference>
<dbReference type="Gene3D" id="3.30.70.270">
    <property type="match status" value="2"/>
</dbReference>
<dbReference type="SUPFAM" id="SSF53098">
    <property type="entry name" value="Ribonuclease H-like"/>
    <property type="match status" value="1"/>
</dbReference>
<protein>
    <recommendedName>
        <fullName evidence="2">ribonuclease H</fullName>
        <ecNumber evidence="2">3.1.26.4</ecNumber>
    </recommendedName>
</protein>
<evidence type="ECO:0000256" key="2">
    <source>
        <dbReference type="ARBA" id="ARBA00012180"/>
    </source>
</evidence>
<sequence>MWIFETMEQLDGSKKKWREEFPAVWARSELDCGLVDGEVEVRTAGPVPVQTQKPFSRHVEEVVASILQEMLEAGVVVRGTSSSNSPLWLDRGGPEETWRLTLNCDALNRVATGVATESLSRRRAVTALSPRSRFFSVVDLARCSYAIPLAPSCRALFAFTFRGRQYLFARLPPRFRGTTSIVHRRVAQMLSRLPPADQGWVSSYTDDIIIAGRTRTETEARTERVLRLIQSTGFKAKLHKAQLVQPVVDYLGMTLSARGREITESNLELVRAVSCPRDLHRLRQLLGWLSSLQEHVEGYKELAEPLQRLTRKEEEWVWGPEQQQALSRLQRALLAAPALRFPETSEPFVIRLRASQGAAGAALLQEDERGMLVPVSFSSWLLKAHEVLCSPGEKGCLAALRALQDFEELIGPAPVVIQMPHSPWKYLLWGETRSFCWPSPAPEQWTLLLVNRGEKSAQPNGGHPPYGSPVPPAPALVLLPPRTPPGHVWFTAGSVQGQGGPPAFGFAAANLAERWLLGLAKGGSAPSAELAAIWELLRRHCGSLPLYVYASSKALVERLRGEAGERGRGPGASGEEEPWLHVLRWVRANPGVLHLSHAGDGEEAERSRKVAKRAQRIPPGVKSLKHRQNWEPSKHEKQEIIARCHRGHKGVQETLAGVRRLASWEGDGEEGLPPSEEGLRCLLVAVDEASRWPLAFPMRQASAEEAARILGEEIWEPYGTPSAVGCQQGSAILRDALERSLGATGTLRPPQKSLAPVVGSLQRLAQSAGKSWARRLPLILAAVRSLHVLGEALGPLQIIPDFPLELRLSPCEGEGAPGPLEPLLPWLARLRREGGTYG</sequence>
<reference evidence="4" key="1">
    <citation type="submission" date="2018-09" db="EMBL/GenBank/DDBJ databases">
        <title>Common duck and Muscovy duck high density SNP chip.</title>
        <authorList>
            <person name="Vignal A."/>
            <person name="Thebault N."/>
            <person name="Warren W.C."/>
        </authorList>
    </citation>
    <scope>NUCLEOTIDE SEQUENCE [LARGE SCALE GENOMIC DNA]</scope>
</reference>
<dbReference type="InterPro" id="IPR036397">
    <property type="entry name" value="RNaseH_sf"/>
</dbReference>
<dbReference type="Gene3D" id="3.30.420.10">
    <property type="entry name" value="Ribonuclease H-like superfamily/Ribonuclease H"/>
    <property type="match status" value="1"/>
</dbReference>
<dbReference type="Pfam" id="PF00078">
    <property type="entry name" value="RVT_1"/>
    <property type="match status" value="1"/>
</dbReference>
<dbReference type="InterPro" id="IPR051320">
    <property type="entry name" value="Viral_Replic_Matur_Polypro"/>
</dbReference>
<keyword evidence="5" id="KW-1185">Reference proteome</keyword>
<dbReference type="GO" id="GO:0004523">
    <property type="term" value="F:RNA-DNA hybrid ribonuclease activity"/>
    <property type="evidence" value="ECO:0007669"/>
    <property type="project" value="UniProtKB-EC"/>
</dbReference>
<dbReference type="GO" id="GO:0006259">
    <property type="term" value="P:DNA metabolic process"/>
    <property type="evidence" value="ECO:0007669"/>
    <property type="project" value="UniProtKB-ARBA"/>
</dbReference>
<evidence type="ECO:0000259" key="3">
    <source>
        <dbReference type="PROSITE" id="PS50878"/>
    </source>
</evidence>
<dbReference type="InterPro" id="IPR000477">
    <property type="entry name" value="RT_dom"/>
</dbReference>
<reference evidence="4" key="3">
    <citation type="submission" date="2025-09" db="UniProtKB">
        <authorList>
            <consortium name="Ensembl"/>
        </authorList>
    </citation>
    <scope>IDENTIFICATION</scope>
</reference>
<dbReference type="InterPro" id="IPR043502">
    <property type="entry name" value="DNA/RNA_pol_sf"/>
</dbReference>
<reference evidence="4" key="2">
    <citation type="submission" date="2025-08" db="UniProtKB">
        <authorList>
            <consortium name="Ensembl"/>
        </authorList>
    </citation>
    <scope>IDENTIFICATION</scope>
</reference>
<dbReference type="SUPFAM" id="SSF56672">
    <property type="entry name" value="DNA/RNA polymerases"/>
    <property type="match status" value="1"/>
</dbReference>
<comment type="similarity">
    <text evidence="1">Belongs to the beta type-B retroviral polymerase family. HERV class-II K(HML-2) pol subfamily.</text>
</comment>
<name>A0A8C3BFB2_CAIMO</name>
<dbReference type="InterPro" id="IPR012337">
    <property type="entry name" value="RNaseH-like_sf"/>
</dbReference>
<evidence type="ECO:0000313" key="5">
    <source>
        <dbReference type="Proteomes" id="UP000694556"/>
    </source>
</evidence>
<dbReference type="Proteomes" id="UP000694556">
    <property type="component" value="Chromosome 3"/>
</dbReference>